<dbReference type="EMBL" id="JARBJD010000007">
    <property type="protein sequence ID" value="KAK2963271.1"/>
    <property type="molecule type" value="Genomic_DNA"/>
</dbReference>
<dbReference type="PANTHER" id="PTHR23138:SF87">
    <property type="entry name" value="E3 SUMO-PROTEIN LIGASE RANBP2"/>
    <property type="match status" value="1"/>
</dbReference>
<feature type="domain" description="RanBD1" evidence="2">
    <location>
        <begin position="16"/>
        <end position="135"/>
    </location>
</feature>
<name>A0ABQ9YHM9_9EUKA</name>
<gene>
    <name evidence="3" type="ORF">BLNAU_1804</name>
</gene>
<dbReference type="Gene3D" id="2.30.29.30">
    <property type="entry name" value="Pleckstrin-homology domain (PH domain)/Phosphotyrosine-binding domain (PTB)"/>
    <property type="match status" value="1"/>
</dbReference>
<feature type="region of interest" description="Disordered" evidence="1">
    <location>
        <begin position="191"/>
        <end position="221"/>
    </location>
</feature>
<feature type="compositionally biased region" description="Basic residues" evidence="1">
    <location>
        <begin position="191"/>
        <end position="211"/>
    </location>
</feature>
<dbReference type="InterPro" id="IPR011993">
    <property type="entry name" value="PH-like_dom_sf"/>
</dbReference>
<evidence type="ECO:0000256" key="1">
    <source>
        <dbReference type="SAM" id="MobiDB-lite"/>
    </source>
</evidence>
<comment type="caution">
    <text evidence="3">The sequence shown here is derived from an EMBL/GenBank/DDBJ whole genome shotgun (WGS) entry which is preliminary data.</text>
</comment>
<sequence length="221" mass="26727">MSTVEKTGVDDSYSKSYEPVAHLNEVQLESGEENEELLYKCRAKLLRMDRSLAQPEWRERGVGEVKFLRTKGTEKVRILMRREITLNLCLNHFIAEGLDLTPNPGSDRGWMWRANDFDGEKTSMEIFFIRFNTVERMVFHDHQVFLLQRQLNLKPSLNELYERRILLVFLSWMNQLQKLMIRLMIRRKKENLRRQNQKQKRKERKRRKRNKSWTSKPHLTY</sequence>
<dbReference type="PROSITE" id="PS50196">
    <property type="entry name" value="RANBD1"/>
    <property type="match status" value="1"/>
</dbReference>
<evidence type="ECO:0000259" key="2">
    <source>
        <dbReference type="PROSITE" id="PS50196"/>
    </source>
</evidence>
<dbReference type="Pfam" id="PF00638">
    <property type="entry name" value="Ran_BP1"/>
    <property type="match status" value="1"/>
</dbReference>
<dbReference type="InterPro" id="IPR000156">
    <property type="entry name" value="Ran_bind_dom"/>
</dbReference>
<accession>A0ABQ9YHM9</accession>
<evidence type="ECO:0000313" key="3">
    <source>
        <dbReference type="EMBL" id="KAK2963271.1"/>
    </source>
</evidence>
<proteinExistence type="predicted"/>
<dbReference type="SMART" id="SM00160">
    <property type="entry name" value="RanBD"/>
    <property type="match status" value="1"/>
</dbReference>
<protein>
    <submittedName>
        <fullName evidence="3">Ran-specific GTPase-activating protein 1</fullName>
    </submittedName>
</protein>
<keyword evidence="4" id="KW-1185">Reference proteome</keyword>
<reference evidence="3 4" key="1">
    <citation type="journal article" date="2022" name="bioRxiv">
        <title>Genomics of Preaxostyla Flagellates Illuminates Evolutionary Transitions and the Path Towards Mitochondrial Loss.</title>
        <authorList>
            <person name="Novak L.V.F."/>
            <person name="Treitli S.C."/>
            <person name="Pyrih J."/>
            <person name="Halakuc P."/>
            <person name="Pipaliya S.V."/>
            <person name="Vacek V."/>
            <person name="Brzon O."/>
            <person name="Soukal P."/>
            <person name="Eme L."/>
            <person name="Dacks J.B."/>
            <person name="Karnkowska A."/>
            <person name="Elias M."/>
            <person name="Hampl V."/>
        </authorList>
    </citation>
    <scope>NUCLEOTIDE SEQUENCE [LARGE SCALE GENOMIC DNA]</scope>
    <source>
        <strain evidence="3">NAU3</strain>
        <tissue evidence="3">Gut</tissue>
    </source>
</reference>
<organism evidence="3 4">
    <name type="scientific">Blattamonas nauphoetae</name>
    <dbReference type="NCBI Taxonomy" id="2049346"/>
    <lineage>
        <taxon>Eukaryota</taxon>
        <taxon>Metamonada</taxon>
        <taxon>Preaxostyla</taxon>
        <taxon>Oxymonadida</taxon>
        <taxon>Blattamonas</taxon>
    </lineage>
</organism>
<dbReference type="Proteomes" id="UP001281761">
    <property type="component" value="Unassembled WGS sequence"/>
</dbReference>
<dbReference type="PANTHER" id="PTHR23138">
    <property type="entry name" value="RAN BINDING PROTEIN"/>
    <property type="match status" value="1"/>
</dbReference>
<dbReference type="InterPro" id="IPR045255">
    <property type="entry name" value="RanBP1-like"/>
</dbReference>
<dbReference type="SUPFAM" id="SSF50729">
    <property type="entry name" value="PH domain-like"/>
    <property type="match status" value="1"/>
</dbReference>
<evidence type="ECO:0000313" key="4">
    <source>
        <dbReference type="Proteomes" id="UP001281761"/>
    </source>
</evidence>
<feature type="compositionally biased region" description="Polar residues" evidence="1">
    <location>
        <begin position="212"/>
        <end position="221"/>
    </location>
</feature>